<feature type="transmembrane region" description="Helical" evidence="1">
    <location>
        <begin position="174"/>
        <end position="193"/>
    </location>
</feature>
<evidence type="ECO:0000256" key="1">
    <source>
        <dbReference type="SAM" id="Phobius"/>
    </source>
</evidence>
<dbReference type="AlphaFoldDB" id="A0A0U5K1F1"/>
<accession>A0A0U5K1F1</accession>
<name>A0A0U5K1F1_LIMRT</name>
<evidence type="ECO:0000313" key="2">
    <source>
        <dbReference type="EMBL" id="CUR42783.1"/>
    </source>
</evidence>
<feature type="transmembrane region" description="Helical" evidence="1">
    <location>
        <begin position="18"/>
        <end position="37"/>
    </location>
</feature>
<keyword evidence="1" id="KW-0812">Transmembrane</keyword>
<gene>
    <name evidence="2" type="ORF">LRLP16767_LRLP167_00574</name>
</gene>
<sequence length="249" mass="27784">MLNLISCELLKLKRSKMVLISVAGVLSTPLLMLIEALQTHFDKPEIIFTLSDIYSDSVLYIMLLVNIMIYVAIAAYLFSREYTESTLKTILPIPISRTKLLIGKFCTLLLWIVMLTLVTWAGIFIACGLYHAVFTLEGYSLLVAIVWLPKFLFGSILMFLTVSPFVFVAMKTKGFVAPMIGSAVIVMGSAALSNQEWGALYPWTATYFLVQGKLQSTGYPTLLSVSIIILVSAVGFLMTFHHFKKEDLK</sequence>
<organism evidence="2">
    <name type="scientific">Limosilactobacillus reuteri</name>
    <name type="common">Lactobacillus reuteri</name>
    <dbReference type="NCBI Taxonomy" id="1598"/>
    <lineage>
        <taxon>Bacteria</taxon>
        <taxon>Bacillati</taxon>
        <taxon>Bacillota</taxon>
        <taxon>Bacilli</taxon>
        <taxon>Lactobacillales</taxon>
        <taxon>Lactobacillaceae</taxon>
        <taxon>Limosilactobacillus</taxon>
    </lineage>
</organism>
<dbReference type="CDD" id="cd21809">
    <property type="entry name" value="ABC-2_lan_permease-like"/>
    <property type="match status" value="1"/>
</dbReference>
<dbReference type="EMBL" id="LN887722">
    <property type="protein sequence ID" value="CUR42783.1"/>
    <property type="molecule type" value="Genomic_DNA"/>
</dbReference>
<dbReference type="PANTHER" id="PTHR37305:SF1">
    <property type="entry name" value="MEMBRANE PROTEIN"/>
    <property type="match status" value="1"/>
</dbReference>
<dbReference type="RefSeq" id="WP_000933358.1">
    <property type="nucleotide sequence ID" value="NZ_LN887722.1"/>
</dbReference>
<feature type="transmembrane region" description="Helical" evidence="1">
    <location>
        <begin position="100"/>
        <end position="133"/>
    </location>
</feature>
<keyword evidence="1" id="KW-1133">Transmembrane helix</keyword>
<feature type="transmembrane region" description="Helical" evidence="1">
    <location>
        <begin position="139"/>
        <end position="162"/>
    </location>
</feature>
<reference evidence="2" key="1">
    <citation type="submission" date="2015-10" db="EMBL/GenBank/DDBJ databases">
        <authorList>
            <person name="Gilbert D.G."/>
        </authorList>
    </citation>
    <scope>NUCLEOTIDE SEQUENCE</scope>
    <source>
        <strain evidence="2">Lp167-67</strain>
    </source>
</reference>
<dbReference type="GeneID" id="86911248"/>
<dbReference type="Pfam" id="PF12730">
    <property type="entry name" value="ABC2_membrane_4"/>
    <property type="match status" value="1"/>
</dbReference>
<proteinExistence type="predicted"/>
<feature type="transmembrane region" description="Helical" evidence="1">
    <location>
        <begin position="219"/>
        <end position="240"/>
    </location>
</feature>
<protein>
    <submittedName>
        <fullName evidence="2">Bacitracin ABC transporter, permease protein, putative</fullName>
    </submittedName>
</protein>
<keyword evidence="1" id="KW-0472">Membrane</keyword>
<dbReference type="PANTHER" id="PTHR37305">
    <property type="entry name" value="INTEGRAL MEMBRANE PROTEIN-RELATED"/>
    <property type="match status" value="1"/>
</dbReference>
<feature type="transmembrane region" description="Helical" evidence="1">
    <location>
        <begin position="57"/>
        <end position="79"/>
    </location>
</feature>